<keyword evidence="4" id="KW-1003">Cell membrane</keyword>
<keyword evidence="6 8" id="KW-1133">Transmembrane helix</keyword>
<comment type="caution">
    <text evidence="9">The sequence shown here is derived from an EMBL/GenBank/DDBJ whole genome shotgun (WGS) entry which is preliminary data.</text>
</comment>
<dbReference type="GO" id="GO:0034257">
    <property type="term" value="F:nicotinamide riboside transmembrane transporter activity"/>
    <property type="evidence" value="ECO:0007669"/>
    <property type="project" value="InterPro"/>
</dbReference>
<dbReference type="NCBIfam" id="TIGR01528">
    <property type="entry name" value="NMN_trans_PnuC"/>
    <property type="match status" value="1"/>
</dbReference>
<comment type="similarity">
    <text evidence="2">Belongs to the nicotinamide ribonucleoside (NR) uptake permease (TC 4.B.1) family.</text>
</comment>
<evidence type="ECO:0000256" key="4">
    <source>
        <dbReference type="ARBA" id="ARBA00022475"/>
    </source>
</evidence>
<keyword evidence="7 8" id="KW-0472">Membrane</keyword>
<keyword evidence="3" id="KW-0813">Transport</keyword>
<evidence type="ECO:0000256" key="3">
    <source>
        <dbReference type="ARBA" id="ARBA00022448"/>
    </source>
</evidence>
<sequence>MNIEHTSKMSSFKKFLKSFTPYQIIYLVAVFAITIGFTVVMPDMMLDDMSSPFVTVCSVIAVLANPVCELLISKQSRLNFLVDIFFIEIPEFVLCVWLGWYAIAIVTLAFWIPIDIFSYIKWRENKDKEQEELTVVRRLSAKQDILIVLAIAVFTVVVGSLIQLLPDAADSYLDALAAACGMANGILLLLRYNEQWYAWFATLVMYTIMYIISGSYIMLITVAAMLVNTCYGFAKWVIYIRKHKDTIQFYYGGKKKENK</sequence>
<dbReference type="InterPro" id="IPR006419">
    <property type="entry name" value="NMN_transpt_PnuC"/>
</dbReference>
<proteinExistence type="inferred from homology"/>
<dbReference type="GO" id="GO:0005886">
    <property type="term" value="C:plasma membrane"/>
    <property type="evidence" value="ECO:0007669"/>
    <property type="project" value="UniProtKB-SubCell"/>
</dbReference>
<reference evidence="9" key="2">
    <citation type="journal article" date="2021" name="PeerJ">
        <title>Extensive microbial diversity within the chicken gut microbiome revealed by metagenomics and culture.</title>
        <authorList>
            <person name="Gilroy R."/>
            <person name="Ravi A."/>
            <person name="Getino M."/>
            <person name="Pursley I."/>
            <person name="Horton D.L."/>
            <person name="Alikhan N.F."/>
            <person name="Baker D."/>
            <person name="Gharbi K."/>
            <person name="Hall N."/>
            <person name="Watson M."/>
            <person name="Adriaenssens E.M."/>
            <person name="Foster-Nyarko E."/>
            <person name="Jarju S."/>
            <person name="Secka A."/>
            <person name="Antonio M."/>
            <person name="Oren A."/>
            <person name="Chaudhuri R.R."/>
            <person name="La Ragione R."/>
            <person name="Hildebrand F."/>
            <person name="Pallen M.J."/>
        </authorList>
    </citation>
    <scope>NUCLEOTIDE SEQUENCE</scope>
    <source>
        <strain evidence="9">CHK157-1446</strain>
    </source>
</reference>
<name>A0A9D1EPC3_9FIRM</name>
<reference evidence="9" key="1">
    <citation type="submission" date="2020-10" db="EMBL/GenBank/DDBJ databases">
        <authorList>
            <person name="Gilroy R."/>
        </authorList>
    </citation>
    <scope>NUCLEOTIDE SEQUENCE</scope>
    <source>
        <strain evidence="9">CHK157-1446</strain>
    </source>
</reference>
<evidence type="ECO:0000256" key="8">
    <source>
        <dbReference type="SAM" id="Phobius"/>
    </source>
</evidence>
<gene>
    <name evidence="9" type="ORF">IAD01_05980</name>
</gene>
<comment type="subcellular location">
    <subcellularLocation>
        <location evidence="1">Cell membrane</location>
        <topology evidence="1">Multi-pass membrane protein</topology>
    </subcellularLocation>
</comment>
<evidence type="ECO:0000256" key="2">
    <source>
        <dbReference type="ARBA" id="ARBA00006669"/>
    </source>
</evidence>
<dbReference type="EMBL" id="DVIR01000056">
    <property type="protein sequence ID" value="HIS24933.1"/>
    <property type="molecule type" value="Genomic_DNA"/>
</dbReference>
<feature type="transmembrane region" description="Helical" evidence="8">
    <location>
        <begin position="145"/>
        <end position="165"/>
    </location>
</feature>
<feature type="transmembrane region" description="Helical" evidence="8">
    <location>
        <begin position="196"/>
        <end position="227"/>
    </location>
</feature>
<feature type="transmembrane region" description="Helical" evidence="8">
    <location>
        <begin position="172"/>
        <end position="190"/>
    </location>
</feature>
<keyword evidence="5 8" id="KW-0812">Transmembrane</keyword>
<evidence type="ECO:0000256" key="1">
    <source>
        <dbReference type="ARBA" id="ARBA00004651"/>
    </source>
</evidence>
<evidence type="ECO:0000256" key="5">
    <source>
        <dbReference type="ARBA" id="ARBA00022692"/>
    </source>
</evidence>
<feature type="transmembrane region" description="Helical" evidence="8">
    <location>
        <begin position="92"/>
        <end position="114"/>
    </location>
</feature>
<evidence type="ECO:0000256" key="6">
    <source>
        <dbReference type="ARBA" id="ARBA00022989"/>
    </source>
</evidence>
<accession>A0A9D1EPC3</accession>
<dbReference type="Pfam" id="PF04973">
    <property type="entry name" value="NMN_transporter"/>
    <property type="match status" value="1"/>
</dbReference>
<dbReference type="PANTHER" id="PTHR36122:SF2">
    <property type="entry name" value="NICOTINAMIDE RIBOSIDE TRANSPORTER PNUC"/>
    <property type="match status" value="1"/>
</dbReference>
<organism evidence="9 10">
    <name type="scientific">Candidatus Faeciplasma gallinarum</name>
    <dbReference type="NCBI Taxonomy" id="2840799"/>
    <lineage>
        <taxon>Bacteria</taxon>
        <taxon>Bacillati</taxon>
        <taxon>Bacillota</taxon>
        <taxon>Clostridia</taxon>
        <taxon>Eubacteriales</taxon>
        <taxon>Oscillospiraceae</taxon>
        <taxon>Oscillospiraceae incertae sedis</taxon>
        <taxon>Candidatus Faeciplasma</taxon>
    </lineage>
</organism>
<dbReference type="Proteomes" id="UP000823982">
    <property type="component" value="Unassembled WGS sequence"/>
</dbReference>
<protein>
    <submittedName>
        <fullName evidence="9">Nicotinamide mononucleotide transporter</fullName>
    </submittedName>
</protein>
<dbReference type="AlphaFoldDB" id="A0A9D1EPC3"/>
<dbReference type="PANTHER" id="PTHR36122">
    <property type="entry name" value="NICOTINAMIDE RIBOSIDE TRANSPORTER PNUC"/>
    <property type="match status" value="1"/>
</dbReference>
<evidence type="ECO:0000313" key="9">
    <source>
        <dbReference type="EMBL" id="HIS24933.1"/>
    </source>
</evidence>
<evidence type="ECO:0000256" key="7">
    <source>
        <dbReference type="ARBA" id="ARBA00023136"/>
    </source>
</evidence>
<feature type="transmembrane region" description="Helical" evidence="8">
    <location>
        <begin position="21"/>
        <end position="41"/>
    </location>
</feature>
<evidence type="ECO:0000313" key="10">
    <source>
        <dbReference type="Proteomes" id="UP000823982"/>
    </source>
</evidence>